<proteinExistence type="predicted"/>
<dbReference type="AlphaFoldDB" id="A0A1M4Y6U3"/>
<dbReference type="InterPro" id="IPR010982">
    <property type="entry name" value="Lambda_DNA-bd_dom_sf"/>
</dbReference>
<protein>
    <submittedName>
        <fullName evidence="1">Putative transcriptional regulator</fullName>
    </submittedName>
</protein>
<organism evidence="1 2">
    <name type="scientific">Kaistia soli DSM 19436</name>
    <dbReference type="NCBI Taxonomy" id="1122133"/>
    <lineage>
        <taxon>Bacteria</taxon>
        <taxon>Pseudomonadati</taxon>
        <taxon>Pseudomonadota</taxon>
        <taxon>Alphaproteobacteria</taxon>
        <taxon>Hyphomicrobiales</taxon>
        <taxon>Kaistiaceae</taxon>
        <taxon>Kaistia</taxon>
    </lineage>
</organism>
<dbReference type="STRING" id="1122133.SAMN02745157_1443"/>
<gene>
    <name evidence="1" type="ORF">SAMN02745157_1443</name>
</gene>
<dbReference type="Proteomes" id="UP000184485">
    <property type="component" value="Unassembled WGS sequence"/>
</dbReference>
<evidence type="ECO:0000313" key="2">
    <source>
        <dbReference type="Proteomes" id="UP000184485"/>
    </source>
</evidence>
<sequence>MKLASYLADQKLTDRAFAAVIGKERSVVTRYRTGELRPPLEVIEAIRIATGGAVSYEDFLVRTEAAE</sequence>
<dbReference type="GO" id="GO:0003677">
    <property type="term" value="F:DNA binding"/>
    <property type="evidence" value="ECO:0007669"/>
    <property type="project" value="InterPro"/>
</dbReference>
<evidence type="ECO:0000313" key="1">
    <source>
        <dbReference type="EMBL" id="SHF01524.1"/>
    </source>
</evidence>
<dbReference type="SUPFAM" id="SSF47413">
    <property type="entry name" value="lambda repressor-like DNA-binding domains"/>
    <property type="match status" value="1"/>
</dbReference>
<reference evidence="1 2" key="1">
    <citation type="submission" date="2016-11" db="EMBL/GenBank/DDBJ databases">
        <authorList>
            <person name="Jaros S."/>
            <person name="Januszkiewicz K."/>
            <person name="Wedrychowicz H."/>
        </authorList>
    </citation>
    <scope>NUCLEOTIDE SEQUENCE [LARGE SCALE GENOMIC DNA]</scope>
    <source>
        <strain evidence="1 2">DSM 19436</strain>
    </source>
</reference>
<dbReference type="OrthoDB" id="7275436at2"/>
<dbReference type="RefSeq" id="WP_073051982.1">
    <property type="nucleotide sequence ID" value="NZ_FQUP01000001.1"/>
</dbReference>
<name>A0A1M4Y6U3_9HYPH</name>
<dbReference type="EMBL" id="FQUP01000001">
    <property type="protein sequence ID" value="SHF01524.1"/>
    <property type="molecule type" value="Genomic_DNA"/>
</dbReference>
<keyword evidence="2" id="KW-1185">Reference proteome</keyword>
<accession>A0A1M4Y6U3</accession>